<keyword evidence="2" id="KW-1185">Reference proteome</keyword>
<evidence type="ECO:0000313" key="1">
    <source>
        <dbReference type="EMBL" id="GMA18490.1"/>
    </source>
</evidence>
<protein>
    <recommendedName>
        <fullName evidence="3">TOMM leader peptide-binding protein</fullName>
    </recommendedName>
</protein>
<sequence length="308" mass="32838">MSTPHVPPSPQPRLAGRLVRRSATSIQIGLGPRAVVVDEIDDLDLALLTALAAESTVAELDEICHARQQPSTRVAALLTLLGRADVLHWVDRPAHRPQEAHDGHCRPWLTSEQARRRAEQLDLLVIGRGPLPSAIAQQLATALPRADVRHHLELEAVEPLASRARRVVVLTADGAIDPHQASRVDWRVDPLLPVVARDGGVVVGPLHHGVAGPCPRCLDLARRDRDPAWPRLLAQLAQVLPDGGHRPVGADAVATSLAGVVCAAVLDGPLVADGLSLELGGPVPHILHRHWSRHPACPAHETSVAVAG</sequence>
<dbReference type="RefSeq" id="WP_241444299.1">
    <property type="nucleotide sequence ID" value="NZ_BSUJ01000001.1"/>
</dbReference>
<dbReference type="Gene3D" id="3.40.50.720">
    <property type="entry name" value="NAD(P)-binding Rossmann-like Domain"/>
    <property type="match status" value="1"/>
</dbReference>
<comment type="caution">
    <text evidence="1">The sequence shown here is derived from an EMBL/GenBank/DDBJ whole genome shotgun (WGS) entry which is preliminary data.</text>
</comment>
<evidence type="ECO:0008006" key="3">
    <source>
        <dbReference type="Google" id="ProtNLM"/>
    </source>
</evidence>
<gene>
    <name evidence="1" type="ORF">GCM10025862_05110</name>
</gene>
<name>A0ABQ6HJ42_9MICO</name>
<reference evidence="2" key="1">
    <citation type="journal article" date="2019" name="Int. J. Syst. Evol. Microbiol.">
        <title>The Global Catalogue of Microorganisms (GCM) 10K type strain sequencing project: providing services to taxonomists for standard genome sequencing and annotation.</title>
        <authorList>
            <consortium name="The Broad Institute Genomics Platform"/>
            <consortium name="The Broad Institute Genome Sequencing Center for Infectious Disease"/>
            <person name="Wu L."/>
            <person name="Ma J."/>
        </authorList>
    </citation>
    <scope>NUCLEOTIDE SEQUENCE [LARGE SCALE GENOMIC DNA]</scope>
    <source>
        <strain evidence="2">NBRC 105830</strain>
    </source>
</reference>
<evidence type="ECO:0000313" key="2">
    <source>
        <dbReference type="Proteomes" id="UP001157109"/>
    </source>
</evidence>
<dbReference type="Proteomes" id="UP001157109">
    <property type="component" value="Unassembled WGS sequence"/>
</dbReference>
<accession>A0ABQ6HJ42</accession>
<dbReference type="EMBL" id="BSUJ01000001">
    <property type="protein sequence ID" value="GMA18490.1"/>
    <property type="molecule type" value="Genomic_DNA"/>
</dbReference>
<organism evidence="1 2">
    <name type="scientific">Arsenicicoccus piscis</name>
    <dbReference type="NCBI Taxonomy" id="673954"/>
    <lineage>
        <taxon>Bacteria</taxon>
        <taxon>Bacillati</taxon>
        <taxon>Actinomycetota</taxon>
        <taxon>Actinomycetes</taxon>
        <taxon>Micrococcales</taxon>
        <taxon>Intrasporangiaceae</taxon>
        <taxon>Arsenicicoccus</taxon>
    </lineage>
</organism>
<proteinExistence type="predicted"/>